<dbReference type="RefSeq" id="XP_007402133.1">
    <property type="nucleotide sequence ID" value="XM_007402071.1"/>
</dbReference>
<dbReference type="Proteomes" id="UP000008370">
    <property type="component" value="Unassembled WGS sequence"/>
</dbReference>
<evidence type="ECO:0000313" key="3">
    <source>
        <dbReference type="Proteomes" id="UP000008370"/>
    </source>
</evidence>
<dbReference type="KEGG" id="pco:PHACADRAFT_201793"/>
<organism evidence="2 3">
    <name type="scientific">Phanerochaete carnosa (strain HHB-10118-sp)</name>
    <name type="common">White-rot fungus</name>
    <name type="synonym">Peniophora carnosa</name>
    <dbReference type="NCBI Taxonomy" id="650164"/>
    <lineage>
        <taxon>Eukaryota</taxon>
        <taxon>Fungi</taxon>
        <taxon>Dikarya</taxon>
        <taxon>Basidiomycota</taxon>
        <taxon>Agaricomycotina</taxon>
        <taxon>Agaricomycetes</taxon>
        <taxon>Polyporales</taxon>
        <taxon>Phanerochaetaceae</taxon>
        <taxon>Phanerochaete</taxon>
    </lineage>
</organism>
<dbReference type="GeneID" id="18911706"/>
<proteinExistence type="predicted"/>
<gene>
    <name evidence="2" type="ORF">PHACADRAFT_201793</name>
</gene>
<evidence type="ECO:0000256" key="1">
    <source>
        <dbReference type="SAM" id="MobiDB-lite"/>
    </source>
</evidence>
<dbReference type="InParanoid" id="K5VDY8"/>
<keyword evidence="3" id="KW-1185">Reference proteome</keyword>
<dbReference type="EMBL" id="JH930486">
    <property type="protein sequence ID" value="EKM49318.1"/>
    <property type="molecule type" value="Genomic_DNA"/>
</dbReference>
<feature type="region of interest" description="Disordered" evidence="1">
    <location>
        <begin position="168"/>
        <end position="196"/>
    </location>
</feature>
<dbReference type="HOGENOM" id="CLU_1107449_0_0_1"/>
<name>K5VDY8_PHACS</name>
<dbReference type="AlphaFoldDB" id="K5VDY8"/>
<feature type="compositionally biased region" description="Basic and acidic residues" evidence="1">
    <location>
        <begin position="174"/>
        <end position="183"/>
    </location>
</feature>
<evidence type="ECO:0000313" key="2">
    <source>
        <dbReference type="EMBL" id="EKM49318.1"/>
    </source>
</evidence>
<sequence>MGIVSFFNVNPKRIREGARAFLKSDCNTWGDWISMVEPPLLVPDPVGSLQCAFLLPNSKYESADSIKFRRLDWDGEPSEHAYLKFPESWDELYQLMSLVLTPSNYAAYSLIGLLLINASLPKGKDPICDNLYHIMTKDLKVMIQSIIWRKPKWISFKRFRSKHLTMYNPKSKGKAKDNARDSTPEGAVSLSKSSDNQLGAEHANAIKIDSMAAAPMPGILKVTANDPPCFKIAFIDYWEEYLNNNPNCFIFWVERDKKTNKIVSRHQLLGMLVASE</sequence>
<protein>
    <submittedName>
        <fullName evidence="2">Uncharacterized protein</fullName>
    </submittedName>
</protein>
<accession>K5VDY8</accession>
<reference evidence="2 3" key="1">
    <citation type="journal article" date="2012" name="BMC Genomics">
        <title>Comparative genomics of the white-rot fungi, Phanerochaete carnosa and P. chrysosporium, to elucidate the genetic basis of the distinct wood types they colonize.</title>
        <authorList>
            <person name="Suzuki H."/>
            <person name="MacDonald J."/>
            <person name="Syed K."/>
            <person name="Salamov A."/>
            <person name="Hori C."/>
            <person name="Aerts A."/>
            <person name="Henrissat B."/>
            <person name="Wiebenga A."/>
            <person name="vanKuyk P.A."/>
            <person name="Barry K."/>
            <person name="Lindquist E."/>
            <person name="LaButti K."/>
            <person name="Lapidus A."/>
            <person name="Lucas S."/>
            <person name="Coutinho P."/>
            <person name="Gong Y."/>
            <person name="Samejima M."/>
            <person name="Mahadevan R."/>
            <person name="Abou-Zaid M."/>
            <person name="de Vries R.P."/>
            <person name="Igarashi K."/>
            <person name="Yadav J.S."/>
            <person name="Grigoriev I.V."/>
            <person name="Master E.R."/>
        </authorList>
    </citation>
    <scope>NUCLEOTIDE SEQUENCE [LARGE SCALE GENOMIC DNA]</scope>
    <source>
        <strain evidence="2 3">HHB-10118-sp</strain>
    </source>
</reference>